<dbReference type="RefSeq" id="WP_201881236.1">
    <property type="nucleotide sequence ID" value="NZ_JAERRF010000030.1"/>
</dbReference>
<feature type="transmembrane region" description="Helical" evidence="1">
    <location>
        <begin position="59"/>
        <end position="76"/>
    </location>
</feature>
<protein>
    <recommendedName>
        <fullName evidence="4">Integral membrane protein</fullName>
    </recommendedName>
</protein>
<accession>A0ABS1NNC0</accession>
<sequence length="202" mass="21675">MIRLVRTLALWVTRRRDGVGAGDTAFGYVRGHGATMYALVFVCVVETVGMAVLLRPWPVVHWVVLVLDVYTVLWVLELHAACVVRPHVVSPGDGGTSGVLRLRHGRRHDLRIPMELIVSARRASRFGPAPGTDGDETRDGVLTLAVGSQTSLVIELSEPVAATLPRGGSLAVRTVRCHADEPDRLLAALPPSVRAGRCSPAG</sequence>
<gene>
    <name evidence="2" type="ORF">JK363_34050</name>
</gene>
<reference evidence="2 3" key="1">
    <citation type="submission" date="2021-01" db="EMBL/GenBank/DDBJ databases">
        <title>WGS of actinomycetes isolated from Thailand.</title>
        <authorList>
            <person name="Thawai C."/>
        </authorList>
    </citation>
    <scope>NUCLEOTIDE SEQUENCE [LARGE SCALE GENOMIC DNA]</scope>
    <source>
        <strain evidence="2 3">CA1R205</strain>
    </source>
</reference>
<dbReference type="EMBL" id="JAERRF010000030">
    <property type="protein sequence ID" value="MBL1101584.1"/>
    <property type="molecule type" value="Genomic_DNA"/>
</dbReference>
<dbReference type="Proteomes" id="UP000634229">
    <property type="component" value="Unassembled WGS sequence"/>
</dbReference>
<evidence type="ECO:0000313" key="3">
    <source>
        <dbReference type="Proteomes" id="UP000634229"/>
    </source>
</evidence>
<evidence type="ECO:0008006" key="4">
    <source>
        <dbReference type="Google" id="ProtNLM"/>
    </source>
</evidence>
<evidence type="ECO:0000256" key="1">
    <source>
        <dbReference type="SAM" id="Phobius"/>
    </source>
</evidence>
<proteinExistence type="predicted"/>
<keyword evidence="1" id="KW-0812">Transmembrane</keyword>
<keyword evidence="1" id="KW-1133">Transmembrane helix</keyword>
<organism evidence="2 3">
    <name type="scientific">Streptomyces coffeae</name>
    <dbReference type="NCBI Taxonomy" id="621382"/>
    <lineage>
        <taxon>Bacteria</taxon>
        <taxon>Bacillati</taxon>
        <taxon>Actinomycetota</taxon>
        <taxon>Actinomycetes</taxon>
        <taxon>Kitasatosporales</taxon>
        <taxon>Streptomycetaceae</taxon>
        <taxon>Streptomyces</taxon>
    </lineage>
</organism>
<comment type="caution">
    <text evidence="2">The sequence shown here is derived from an EMBL/GenBank/DDBJ whole genome shotgun (WGS) entry which is preliminary data.</text>
</comment>
<keyword evidence="1" id="KW-0472">Membrane</keyword>
<name>A0ABS1NNC0_9ACTN</name>
<feature type="transmembrane region" description="Helical" evidence="1">
    <location>
        <begin position="34"/>
        <end position="53"/>
    </location>
</feature>
<evidence type="ECO:0000313" key="2">
    <source>
        <dbReference type="EMBL" id="MBL1101584.1"/>
    </source>
</evidence>
<keyword evidence="3" id="KW-1185">Reference proteome</keyword>